<protein>
    <recommendedName>
        <fullName evidence="3">Tyr recombinase domain-containing protein</fullName>
    </recommendedName>
</protein>
<proteinExistence type="predicted"/>
<sequence>MPRPPRTSDPSIRQARPQARGPPRVRFHDLQHTTASLLLGQGVHPKVVASLLGHSTIQITLDTYSHVTPGPARDAAATFGKLVASKIASNTAAVGPDHMR</sequence>
<dbReference type="Gene3D" id="1.10.443.10">
    <property type="entry name" value="Intergrase catalytic core"/>
    <property type="match status" value="1"/>
</dbReference>
<name>A0A831TD28_9BACT</name>
<keyword evidence="1" id="KW-0233">DNA recombination</keyword>
<dbReference type="InterPro" id="IPR002104">
    <property type="entry name" value="Integrase_catalytic"/>
</dbReference>
<evidence type="ECO:0000256" key="1">
    <source>
        <dbReference type="ARBA" id="ARBA00023172"/>
    </source>
</evidence>
<dbReference type="AlphaFoldDB" id="A0A831TD28"/>
<dbReference type="PROSITE" id="PS51898">
    <property type="entry name" value="TYR_RECOMBINASE"/>
    <property type="match status" value="1"/>
</dbReference>
<dbReference type="Pfam" id="PF00589">
    <property type="entry name" value="Phage_integrase"/>
    <property type="match status" value="1"/>
</dbReference>
<feature type="domain" description="Tyr recombinase" evidence="3">
    <location>
        <begin position="1"/>
        <end position="77"/>
    </location>
</feature>
<dbReference type="InterPro" id="IPR011010">
    <property type="entry name" value="DNA_brk_join_enz"/>
</dbReference>
<organism evidence="4">
    <name type="scientific">Thermorudis peleae</name>
    <dbReference type="NCBI Taxonomy" id="1382356"/>
    <lineage>
        <taxon>Bacteria</taxon>
        <taxon>Pseudomonadati</taxon>
        <taxon>Thermomicrobiota</taxon>
        <taxon>Thermomicrobia</taxon>
        <taxon>Thermomicrobia incertae sedis</taxon>
        <taxon>Thermorudis</taxon>
    </lineage>
</organism>
<gene>
    <name evidence="4" type="ORF">ENP34_13105</name>
</gene>
<accession>A0A831TD28</accession>
<dbReference type="InterPro" id="IPR013762">
    <property type="entry name" value="Integrase-like_cat_sf"/>
</dbReference>
<dbReference type="GO" id="GO:0003677">
    <property type="term" value="F:DNA binding"/>
    <property type="evidence" value="ECO:0007669"/>
    <property type="project" value="InterPro"/>
</dbReference>
<dbReference type="SUPFAM" id="SSF56349">
    <property type="entry name" value="DNA breaking-rejoining enzymes"/>
    <property type="match status" value="1"/>
</dbReference>
<feature type="region of interest" description="Disordered" evidence="2">
    <location>
        <begin position="1"/>
        <end position="25"/>
    </location>
</feature>
<dbReference type="GO" id="GO:0015074">
    <property type="term" value="P:DNA integration"/>
    <property type="evidence" value="ECO:0007669"/>
    <property type="project" value="InterPro"/>
</dbReference>
<comment type="caution">
    <text evidence="4">The sequence shown here is derived from an EMBL/GenBank/DDBJ whole genome shotgun (WGS) entry which is preliminary data.</text>
</comment>
<evidence type="ECO:0000313" key="4">
    <source>
        <dbReference type="EMBL" id="HEG92353.1"/>
    </source>
</evidence>
<dbReference type="EMBL" id="DSIY01000304">
    <property type="protein sequence ID" value="HEG92353.1"/>
    <property type="molecule type" value="Genomic_DNA"/>
</dbReference>
<reference evidence="4" key="1">
    <citation type="journal article" date="2020" name="mSystems">
        <title>Genome- and Community-Level Interaction Insights into Carbon Utilization and Element Cycling Functions of Hydrothermarchaeota in Hydrothermal Sediment.</title>
        <authorList>
            <person name="Zhou Z."/>
            <person name="Liu Y."/>
            <person name="Xu W."/>
            <person name="Pan J."/>
            <person name="Luo Z.H."/>
            <person name="Li M."/>
        </authorList>
    </citation>
    <scope>NUCLEOTIDE SEQUENCE [LARGE SCALE GENOMIC DNA]</scope>
    <source>
        <strain evidence="4">SpSt-210</strain>
    </source>
</reference>
<evidence type="ECO:0000256" key="2">
    <source>
        <dbReference type="SAM" id="MobiDB-lite"/>
    </source>
</evidence>
<dbReference type="GO" id="GO:0006310">
    <property type="term" value="P:DNA recombination"/>
    <property type="evidence" value="ECO:0007669"/>
    <property type="project" value="UniProtKB-KW"/>
</dbReference>
<feature type="compositionally biased region" description="Low complexity" evidence="2">
    <location>
        <begin position="13"/>
        <end position="24"/>
    </location>
</feature>
<evidence type="ECO:0000259" key="3">
    <source>
        <dbReference type="PROSITE" id="PS51898"/>
    </source>
</evidence>